<feature type="transmembrane region" description="Helical" evidence="2">
    <location>
        <begin position="145"/>
        <end position="175"/>
    </location>
</feature>
<feature type="region of interest" description="Disordered" evidence="1">
    <location>
        <begin position="260"/>
        <end position="298"/>
    </location>
</feature>
<keyword evidence="3" id="KW-1185">Reference proteome</keyword>
<feature type="compositionally biased region" description="Basic and acidic residues" evidence="1">
    <location>
        <begin position="408"/>
        <end position="424"/>
    </location>
</feature>
<keyword evidence="2" id="KW-0812">Transmembrane</keyword>
<keyword evidence="2" id="KW-0472">Membrane</keyword>
<feature type="transmembrane region" description="Helical" evidence="2">
    <location>
        <begin position="6"/>
        <end position="26"/>
    </location>
</feature>
<evidence type="ECO:0000313" key="4">
    <source>
        <dbReference type="RefSeq" id="XP_023177699.2"/>
    </source>
</evidence>
<feature type="region of interest" description="Disordered" evidence="1">
    <location>
        <begin position="219"/>
        <end position="245"/>
    </location>
</feature>
<protein>
    <submittedName>
        <fullName evidence="4">Dentin sialophosphoprotein-like isoform X2</fullName>
    </submittedName>
</protein>
<feature type="compositionally biased region" description="Polar residues" evidence="1">
    <location>
        <begin position="469"/>
        <end position="487"/>
    </location>
</feature>
<feature type="compositionally biased region" description="Low complexity" evidence="1">
    <location>
        <begin position="222"/>
        <end position="233"/>
    </location>
</feature>
<dbReference type="Proteomes" id="UP000504633">
    <property type="component" value="Unplaced"/>
</dbReference>
<feature type="region of interest" description="Disordered" evidence="1">
    <location>
        <begin position="647"/>
        <end position="666"/>
    </location>
</feature>
<dbReference type="OrthoDB" id="10649927at2759"/>
<feature type="region of interest" description="Disordered" evidence="1">
    <location>
        <begin position="396"/>
        <end position="427"/>
    </location>
</feature>
<keyword evidence="2" id="KW-1133">Transmembrane helix</keyword>
<feature type="region of interest" description="Disordered" evidence="1">
    <location>
        <begin position="469"/>
        <end position="504"/>
    </location>
</feature>
<dbReference type="RefSeq" id="XP_023177699.2">
    <property type="nucleotide sequence ID" value="XM_023321931.2"/>
</dbReference>
<gene>
    <name evidence="4" type="primary">LOC111604063</name>
</gene>
<dbReference type="GeneID" id="111604063"/>
<feature type="compositionally biased region" description="Basic and acidic residues" evidence="1">
    <location>
        <begin position="269"/>
        <end position="298"/>
    </location>
</feature>
<name>A0A6J1M8S9_DROHY</name>
<proteinExistence type="predicted"/>
<dbReference type="AlphaFoldDB" id="A0A6J1M8S9"/>
<evidence type="ECO:0000313" key="3">
    <source>
        <dbReference type="Proteomes" id="UP000504633"/>
    </source>
</evidence>
<organism evidence="3 4">
    <name type="scientific">Drosophila hydei</name>
    <name type="common">Fruit fly</name>
    <dbReference type="NCBI Taxonomy" id="7224"/>
    <lineage>
        <taxon>Eukaryota</taxon>
        <taxon>Metazoa</taxon>
        <taxon>Ecdysozoa</taxon>
        <taxon>Arthropoda</taxon>
        <taxon>Hexapoda</taxon>
        <taxon>Insecta</taxon>
        <taxon>Pterygota</taxon>
        <taxon>Neoptera</taxon>
        <taxon>Endopterygota</taxon>
        <taxon>Diptera</taxon>
        <taxon>Brachycera</taxon>
        <taxon>Muscomorpha</taxon>
        <taxon>Ephydroidea</taxon>
        <taxon>Drosophilidae</taxon>
        <taxon>Drosophila</taxon>
    </lineage>
</organism>
<evidence type="ECO:0000256" key="1">
    <source>
        <dbReference type="SAM" id="MobiDB-lite"/>
    </source>
</evidence>
<reference evidence="4" key="1">
    <citation type="submission" date="2025-08" db="UniProtKB">
        <authorList>
            <consortium name="RefSeq"/>
        </authorList>
    </citation>
    <scope>IDENTIFICATION</scope>
    <source>
        <strain evidence="4">15085-1641.00</strain>
        <tissue evidence="4">Whole body</tissue>
    </source>
</reference>
<evidence type="ECO:0000256" key="2">
    <source>
        <dbReference type="SAM" id="Phobius"/>
    </source>
</evidence>
<feature type="compositionally biased region" description="Basic and acidic residues" evidence="1">
    <location>
        <begin position="654"/>
        <end position="666"/>
    </location>
</feature>
<sequence>MDWLALTSYLLWFFAAFKNPFVHIWLRLEGSQYYIRIAIPEVFKPPYNSVLDSSFLHKRPMQKYGDPFEDGVNAEDGDEYIGMGKTKYKWQWKKGELPNTENNKQSLPIFWVNLSKSLKLVAYDNPKSVYLRYERTYNGKNRVTWINIIAASHLLWIAYLIALGIGVVAMAIYMLCGIVRSAVNLISHLEAMTLLKSLLQRFGENQLEAFPADPSEDVQLNVESSESPSDVSPTAYPSSRTSDRSKIQEYRQWLIKTPHFDNKSGANRRSSDLERESRTESEHKSNAQRSLAREAKKEPRIALSIEQSEGTLTVSSKMIILSKKNLLEEELSDSSDLYINIKEVRKLLGTVRPTDSDYCVSTEDYSEMSSNVESTERTLLAGHVYADDAEGHLCVEENGQGDGAWINEDTKRNDSISESEEHSESSFQYNIEQDQSISNISFSDSSDGHSSLQEFKDFEETDMSENFYSLADSSDTSSDNYRTTSETGIEVETLSEDDPLESPSEVIDESLSNLGAVQEGNPFGIQEIPCGSAWNLPSYSRRTRPHSYYSETFLQMQDLIEDDDFEDGLCFIECPNPRFRAEDNCSGLSEDISQETKLDSNCESDSMLHMQFENLLKISDRSENVPKSKHLNQEDGNWVDWSLSEHNQSGTMRQSHDGHDGHDSKDFEDSELLEYLDLPLSASSDELLKDTQNTGSHDSESIENMSFDIEEVEDDLDEGMDCSVSDEPMETSFIQENIETLRNSLKIVYDAEADLM</sequence>
<accession>A0A6J1M8S9</accession>